<dbReference type="GeneID" id="17087760"/>
<keyword evidence="4" id="KW-1185">Reference proteome</keyword>
<reference evidence="4" key="1">
    <citation type="journal article" date="2013" name="Science">
        <title>Gene transfer from bacteria and archaea facilitated evolution of an extremophilic eukaryote.</title>
        <authorList>
            <person name="Schonknecht G."/>
            <person name="Chen W.H."/>
            <person name="Ternes C.M."/>
            <person name="Barbier G.G."/>
            <person name="Shrestha R.P."/>
            <person name="Stanke M."/>
            <person name="Brautigam A."/>
            <person name="Baker B.J."/>
            <person name="Banfield J.F."/>
            <person name="Garavito R.M."/>
            <person name="Carr K."/>
            <person name="Wilkerson C."/>
            <person name="Rensing S.A."/>
            <person name="Gagneul D."/>
            <person name="Dickenson N.E."/>
            <person name="Oesterhelt C."/>
            <person name="Lercher M.J."/>
            <person name="Weber A.P."/>
        </authorList>
    </citation>
    <scope>NUCLEOTIDE SEQUENCE [LARGE SCALE GENOMIC DNA]</scope>
    <source>
        <strain evidence="4">074W</strain>
    </source>
</reference>
<name>M2XFW8_GALSU</name>
<evidence type="ECO:0000313" key="4">
    <source>
        <dbReference type="Proteomes" id="UP000030680"/>
    </source>
</evidence>
<evidence type="ECO:0000256" key="1">
    <source>
        <dbReference type="SAM" id="MobiDB-lite"/>
    </source>
</evidence>
<sequence length="294" mass="32566">MLLSNNKSAIFLSLLFIAYCCSYAVSLPTPTAAILPQGEPNQEAAMPILDSSTSAPNHPKPAKKGDLSKEDRLKKLDEKLGHVLESHKKNPPNKSKPHLAGETAFSQTWNFVNSSTASRLGIARYSSCSYPSTVWYSESGLIYSIIDKAVRLVLDDFDIPSNFVKDAEDFLNWVVSQFLDFCNSPYSFCLASSGDNSYYLEGISTSGYSSCYYLSYFDLVICPAVSWTWDTWYQDWECTFENQFCVGYLDLGVRVFDLEWGAGGVIQAHIGESVATAAEGSVLVKSFCANAFYE</sequence>
<dbReference type="KEGG" id="gsl:Gasu_36590"/>
<proteinExistence type="predicted"/>
<organism evidence="3 4">
    <name type="scientific">Galdieria sulphuraria</name>
    <name type="common">Red alga</name>
    <dbReference type="NCBI Taxonomy" id="130081"/>
    <lineage>
        <taxon>Eukaryota</taxon>
        <taxon>Rhodophyta</taxon>
        <taxon>Bangiophyceae</taxon>
        <taxon>Galdieriales</taxon>
        <taxon>Galdieriaceae</taxon>
        <taxon>Galdieria</taxon>
    </lineage>
</organism>
<dbReference type="RefSeq" id="XP_005705442.1">
    <property type="nucleotide sequence ID" value="XM_005705385.1"/>
</dbReference>
<gene>
    <name evidence="3" type="ORF">Gasu_36590</name>
</gene>
<feature type="chain" id="PRO_5004029136" evidence="2">
    <location>
        <begin position="25"/>
        <end position="294"/>
    </location>
</feature>
<evidence type="ECO:0000256" key="2">
    <source>
        <dbReference type="SAM" id="SignalP"/>
    </source>
</evidence>
<protein>
    <submittedName>
        <fullName evidence="3">Uncharacterized protein</fullName>
    </submittedName>
</protein>
<accession>M2XFW8</accession>
<keyword evidence="2" id="KW-0732">Signal</keyword>
<feature type="region of interest" description="Disordered" evidence="1">
    <location>
        <begin position="49"/>
        <end position="71"/>
    </location>
</feature>
<feature type="signal peptide" evidence="2">
    <location>
        <begin position="1"/>
        <end position="24"/>
    </location>
</feature>
<dbReference type="Gramene" id="EME28922">
    <property type="protein sequence ID" value="EME28922"/>
    <property type="gene ID" value="Gasu_36590"/>
</dbReference>
<dbReference type="AlphaFoldDB" id="M2XFW8"/>
<evidence type="ECO:0000313" key="3">
    <source>
        <dbReference type="EMBL" id="EME28922.1"/>
    </source>
</evidence>
<dbReference type="EMBL" id="KB454514">
    <property type="protein sequence ID" value="EME28922.1"/>
    <property type="molecule type" value="Genomic_DNA"/>
</dbReference>
<dbReference type="OrthoDB" id="10349612at2759"/>
<dbReference type="Proteomes" id="UP000030680">
    <property type="component" value="Unassembled WGS sequence"/>
</dbReference>